<name>G7WH56_DESOD</name>
<dbReference type="PATRIC" id="fig|768706.3.peg.4180"/>
<evidence type="ECO:0000256" key="1">
    <source>
        <dbReference type="SAM" id="Phobius"/>
    </source>
</evidence>
<protein>
    <submittedName>
        <fullName evidence="3">Putative phosphohydrolase</fullName>
    </submittedName>
</protein>
<keyword evidence="3" id="KW-0378">Hydrolase</keyword>
<dbReference type="GO" id="GO:0016787">
    <property type="term" value="F:hydrolase activity"/>
    <property type="evidence" value="ECO:0007669"/>
    <property type="project" value="UniProtKB-KW"/>
</dbReference>
<dbReference type="PANTHER" id="PTHR31302:SF0">
    <property type="entry name" value="TRANSMEMBRANE PROTEIN WITH METALLOPHOSPHOESTERASE DOMAIN"/>
    <property type="match status" value="1"/>
</dbReference>
<feature type="transmembrane region" description="Helical" evidence="1">
    <location>
        <begin position="6"/>
        <end position="25"/>
    </location>
</feature>
<keyword evidence="1" id="KW-1133">Transmembrane helix</keyword>
<keyword evidence="1" id="KW-0812">Transmembrane</keyword>
<evidence type="ECO:0000313" key="4">
    <source>
        <dbReference type="Proteomes" id="UP000006346"/>
    </source>
</evidence>
<dbReference type="EMBL" id="CP003108">
    <property type="protein sequence ID" value="AET69564.1"/>
    <property type="molecule type" value="Genomic_DNA"/>
</dbReference>
<organism evidence="3 4">
    <name type="scientific">Desulfosporosinus orientis (strain ATCC 19365 / DSM 765 / NCIMB 8382 / VKM B-1628 / Singapore I)</name>
    <name type="common">Desulfotomaculum orientis</name>
    <dbReference type="NCBI Taxonomy" id="768706"/>
    <lineage>
        <taxon>Bacteria</taxon>
        <taxon>Bacillati</taxon>
        <taxon>Bacillota</taxon>
        <taxon>Clostridia</taxon>
        <taxon>Eubacteriales</taxon>
        <taxon>Desulfitobacteriaceae</taxon>
        <taxon>Desulfosporosinus</taxon>
    </lineage>
</organism>
<dbReference type="KEGG" id="dor:Desor_4127"/>
<dbReference type="Pfam" id="PF00149">
    <property type="entry name" value="Metallophos"/>
    <property type="match status" value="1"/>
</dbReference>
<dbReference type="Gene3D" id="3.60.21.10">
    <property type="match status" value="1"/>
</dbReference>
<keyword evidence="4" id="KW-1185">Reference proteome</keyword>
<proteinExistence type="predicted"/>
<accession>G7WH56</accession>
<feature type="transmembrane region" description="Helical" evidence="1">
    <location>
        <begin position="113"/>
        <end position="133"/>
    </location>
</feature>
<dbReference type="SUPFAM" id="SSF56300">
    <property type="entry name" value="Metallo-dependent phosphatases"/>
    <property type="match status" value="1"/>
</dbReference>
<dbReference type="AlphaFoldDB" id="G7WH56"/>
<evidence type="ECO:0000259" key="2">
    <source>
        <dbReference type="Pfam" id="PF00149"/>
    </source>
</evidence>
<sequence length="381" mass="43075">MWGIISSAFLGVYCLISFYIARRGWSIVHASNKVSKGIYCCCLGILVLTFPFTEIGQNFIPAINRVWVTTLGWYSMLAVVYIFLLLLLVDLVRMFDRLIKFVPVSVKNNLRTPFFIACFVVLFALAVLTYGTYNAQNPIITRYDFSIDKKASYLNRLRIVMVSDIHYGLIVDSIRIRKMVDLINGLQPDLILIGGDISEGTIHQQDALQLLKSLSQLKSKYGVFAVPGNHDRWSRDETVVRLFDEAGVNVLRDQWAKVADSLYIIGRDNPSTHGGSGGRKELEEIMRGVDSSLPLILLDHQPLELETAQQNQIDLQFSGHTHEGQIFPGNIITNLIYELDWGYMKKDHYHLIVSSGYGTWGPPVRIGTHSEIVCTTINFRP</sequence>
<dbReference type="InterPro" id="IPR004843">
    <property type="entry name" value="Calcineurin-like_PHP"/>
</dbReference>
<feature type="transmembrane region" description="Helical" evidence="1">
    <location>
        <begin position="73"/>
        <end position="92"/>
    </location>
</feature>
<dbReference type="STRING" id="768706.Desor_4127"/>
<dbReference type="PANTHER" id="PTHR31302">
    <property type="entry name" value="TRANSMEMBRANE PROTEIN WITH METALLOPHOSPHOESTERASE DOMAIN-RELATED"/>
    <property type="match status" value="1"/>
</dbReference>
<dbReference type="InterPro" id="IPR029052">
    <property type="entry name" value="Metallo-depent_PP-like"/>
</dbReference>
<dbReference type="OrthoDB" id="9780884at2"/>
<evidence type="ECO:0000313" key="3">
    <source>
        <dbReference type="EMBL" id="AET69564.1"/>
    </source>
</evidence>
<dbReference type="InterPro" id="IPR051158">
    <property type="entry name" value="Metallophosphoesterase_sf"/>
</dbReference>
<reference evidence="4" key="1">
    <citation type="submission" date="2011-11" db="EMBL/GenBank/DDBJ databases">
        <title>Complete sequence of Desulfosporosinus orientis DSM 765.</title>
        <authorList>
            <person name="Lucas S."/>
            <person name="Han J."/>
            <person name="Lapidus A."/>
            <person name="Cheng J.-F."/>
            <person name="Goodwin L."/>
            <person name="Pitluck S."/>
            <person name="Peters L."/>
            <person name="Ovchinnikova G."/>
            <person name="Teshima H."/>
            <person name="Detter J.C."/>
            <person name="Han C."/>
            <person name="Tapia R."/>
            <person name="Land M."/>
            <person name="Hauser L."/>
            <person name="Kyrpides N."/>
            <person name="Ivanova N."/>
            <person name="Pagani I."/>
            <person name="Pester M."/>
            <person name="Spring S."/>
            <person name="Ollivier B."/>
            <person name="Rattei T."/>
            <person name="Klenk H.-P."/>
            <person name="Wagner M."/>
            <person name="Loy A."/>
            <person name="Woyke T."/>
        </authorList>
    </citation>
    <scope>NUCLEOTIDE SEQUENCE [LARGE SCALE GENOMIC DNA]</scope>
    <source>
        <strain evidence="4">ATCC 19365 / DSM 765 / NCIMB 8382 / VKM B-1628</strain>
    </source>
</reference>
<keyword evidence="1" id="KW-0472">Membrane</keyword>
<dbReference type="CDD" id="cd07385">
    <property type="entry name" value="MPP_YkuE_C"/>
    <property type="match status" value="1"/>
</dbReference>
<dbReference type="eggNOG" id="COG1408">
    <property type="taxonomic scope" value="Bacteria"/>
</dbReference>
<reference evidence="3 4" key="2">
    <citation type="journal article" date="2012" name="J. Bacteriol.">
        <title>Complete genome sequences of Desulfosporosinus orientis DSM765T, Desulfosporosinus youngiae DSM17734T, Desulfosporosinus meridiei DSM13257T, and Desulfosporosinus acidiphilus DSM22704T.</title>
        <authorList>
            <person name="Pester M."/>
            <person name="Brambilla E."/>
            <person name="Alazard D."/>
            <person name="Rattei T."/>
            <person name="Weinmaier T."/>
            <person name="Han J."/>
            <person name="Lucas S."/>
            <person name="Lapidus A."/>
            <person name="Cheng J.F."/>
            <person name="Goodwin L."/>
            <person name="Pitluck S."/>
            <person name="Peters L."/>
            <person name="Ovchinnikova G."/>
            <person name="Teshima H."/>
            <person name="Detter J.C."/>
            <person name="Han C.S."/>
            <person name="Tapia R."/>
            <person name="Land M.L."/>
            <person name="Hauser L."/>
            <person name="Kyrpides N.C."/>
            <person name="Ivanova N.N."/>
            <person name="Pagani I."/>
            <person name="Huntmann M."/>
            <person name="Wei C.L."/>
            <person name="Davenport K.W."/>
            <person name="Daligault H."/>
            <person name="Chain P.S."/>
            <person name="Chen A."/>
            <person name="Mavromatis K."/>
            <person name="Markowitz V."/>
            <person name="Szeto E."/>
            <person name="Mikhailova N."/>
            <person name="Pati A."/>
            <person name="Wagner M."/>
            <person name="Woyke T."/>
            <person name="Ollivier B."/>
            <person name="Klenk H.P."/>
            <person name="Spring S."/>
            <person name="Loy A."/>
        </authorList>
    </citation>
    <scope>NUCLEOTIDE SEQUENCE [LARGE SCALE GENOMIC DNA]</scope>
    <source>
        <strain evidence="4">ATCC 19365 / DSM 765 / NCIMB 8382 / VKM B-1628</strain>
    </source>
</reference>
<gene>
    <name evidence="3" type="ordered locus">Desor_4127</name>
</gene>
<feature type="domain" description="Calcineurin-like phosphoesterase" evidence="2">
    <location>
        <begin position="157"/>
        <end position="323"/>
    </location>
</feature>
<dbReference type="HOGENOM" id="CLU_025443_0_0_9"/>
<feature type="transmembrane region" description="Helical" evidence="1">
    <location>
        <begin position="37"/>
        <end position="53"/>
    </location>
</feature>
<dbReference type="Proteomes" id="UP000006346">
    <property type="component" value="Chromosome"/>
</dbReference>